<accession>A0AA97BNQ3</accession>
<dbReference type="InterPro" id="IPR003661">
    <property type="entry name" value="HisK_dim/P_dom"/>
</dbReference>
<organism evidence="11">
    <name type="scientific">Thermoleptolyngbya oregonensis NK1-22</name>
    <dbReference type="NCBI Taxonomy" id="2547457"/>
    <lineage>
        <taxon>Bacteria</taxon>
        <taxon>Bacillati</taxon>
        <taxon>Cyanobacteriota</taxon>
        <taxon>Cyanophyceae</taxon>
        <taxon>Oculatellales</taxon>
        <taxon>Oculatellaceae</taxon>
        <taxon>Thermoleptolyngbya</taxon>
    </lineage>
</organism>
<evidence type="ECO:0000256" key="2">
    <source>
        <dbReference type="ARBA" id="ARBA00006402"/>
    </source>
</evidence>
<dbReference type="Gene3D" id="3.30.450.40">
    <property type="match status" value="3"/>
</dbReference>
<keyword evidence="5" id="KW-0418">Kinase</keyword>
<dbReference type="Pfam" id="PF01590">
    <property type="entry name" value="GAF"/>
    <property type="match status" value="2"/>
</dbReference>
<feature type="coiled-coil region" evidence="7">
    <location>
        <begin position="324"/>
        <end position="386"/>
    </location>
</feature>
<evidence type="ECO:0000313" key="11">
    <source>
        <dbReference type="EMBL" id="WOB42058.1"/>
    </source>
</evidence>
<dbReference type="KEGG" id="tog:HNI00_01915"/>
<dbReference type="InterPro" id="IPR003594">
    <property type="entry name" value="HATPase_dom"/>
</dbReference>
<evidence type="ECO:0000259" key="10">
    <source>
        <dbReference type="PROSITE" id="PS50112"/>
    </source>
</evidence>
<name>A0AA97BNQ3_9CYAN</name>
<feature type="domain" description="Histidine kinase" evidence="9">
    <location>
        <begin position="527"/>
        <end position="779"/>
    </location>
</feature>
<dbReference type="InterPro" id="IPR029016">
    <property type="entry name" value="GAF-like_dom_sf"/>
</dbReference>
<gene>
    <name evidence="11" type="ORF">HNI00_01915</name>
</gene>
<dbReference type="InterPro" id="IPR013767">
    <property type="entry name" value="PAS_fold"/>
</dbReference>
<evidence type="ECO:0000256" key="5">
    <source>
        <dbReference type="ARBA" id="ARBA00022777"/>
    </source>
</evidence>
<evidence type="ECO:0000259" key="8">
    <source>
        <dbReference type="PROSITE" id="PS50046"/>
    </source>
</evidence>
<dbReference type="SMART" id="SM00065">
    <property type="entry name" value="GAF"/>
    <property type="match status" value="2"/>
</dbReference>
<dbReference type="SMART" id="SM00091">
    <property type="entry name" value="PAS"/>
    <property type="match status" value="1"/>
</dbReference>
<dbReference type="InterPro" id="IPR005467">
    <property type="entry name" value="His_kinase_dom"/>
</dbReference>
<dbReference type="PROSITE" id="PS50046">
    <property type="entry name" value="PHYTOCHROME_2"/>
    <property type="match status" value="1"/>
</dbReference>
<dbReference type="InterPro" id="IPR003018">
    <property type="entry name" value="GAF"/>
</dbReference>
<dbReference type="SMART" id="SM00387">
    <property type="entry name" value="HATPase_c"/>
    <property type="match status" value="1"/>
</dbReference>
<reference evidence="11" key="1">
    <citation type="submission" date="2020-05" db="EMBL/GenBank/DDBJ databases">
        <authorList>
            <person name="Zhu T."/>
            <person name="Keshari N."/>
            <person name="Lu X."/>
        </authorList>
    </citation>
    <scope>NUCLEOTIDE SEQUENCE</scope>
    <source>
        <strain evidence="11">NK1-22</strain>
    </source>
</reference>
<dbReference type="InterPro" id="IPR004358">
    <property type="entry name" value="Sig_transdc_His_kin-like_C"/>
</dbReference>
<evidence type="ECO:0000256" key="3">
    <source>
        <dbReference type="ARBA" id="ARBA00012438"/>
    </source>
</evidence>
<evidence type="ECO:0000256" key="1">
    <source>
        <dbReference type="ARBA" id="ARBA00000085"/>
    </source>
</evidence>
<feature type="domain" description="Phytochrome chromophore attachment site" evidence="8">
    <location>
        <begin position="153"/>
        <end position="317"/>
    </location>
</feature>
<protein>
    <recommendedName>
        <fullName evidence="3">histidine kinase</fullName>
        <ecNumber evidence="3">2.7.13.3</ecNumber>
    </recommendedName>
</protein>
<keyword evidence="7" id="KW-0175">Coiled coil</keyword>
<dbReference type="GO" id="GO:0000155">
    <property type="term" value="F:phosphorelay sensor kinase activity"/>
    <property type="evidence" value="ECO:0007669"/>
    <property type="project" value="InterPro"/>
</dbReference>
<dbReference type="SUPFAM" id="SSF47384">
    <property type="entry name" value="Homodimeric domain of signal transducing histidine kinase"/>
    <property type="match status" value="1"/>
</dbReference>
<evidence type="ECO:0000259" key="9">
    <source>
        <dbReference type="PROSITE" id="PS50109"/>
    </source>
</evidence>
<dbReference type="CDD" id="cd00075">
    <property type="entry name" value="HATPase"/>
    <property type="match status" value="1"/>
</dbReference>
<feature type="domain" description="PAS" evidence="10">
    <location>
        <begin position="11"/>
        <end position="49"/>
    </location>
</feature>
<keyword evidence="6" id="KW-0902">Two-component regulatory system</keyword>
<evidence type="ECO:0000256" key="7">
    <source>
        <dbReference type="SAM" id="Coils"/>
    </source>
</evidence>
<keyword evidence="5" id="KW-0808">Transferase</keyword>
<dbReference type="Gene3D" id="1.10.287.130">
    <property type="match status" value="1"/>
</dbReference>
<dbReference type="CDD" id="cd00130">
    <property type="entry name" value="PAS"/>
    <property type="match status" value="1"/>
</dbReference>
<dbReference type="PROSITE" id="PS50112">
    <property type="entry name" value="PAS"/>
    <property type="match status" value="1"/>
</dbReference>
<dbReference type="Gene3D" id="3.30.450.20">
    <property type="entry name" value="PAS domain"/>
    <property type="match status" value="1"/>
</dbReference>
<proteinExistence type="inferred from homology"/>
<dbReference type="InterPro" id="IPR016132">
    <property type="entry name" value="Phyto_chromo_attachment"/>
</dbReference>
<dbReference type="Pfam" id="PF00989">
    <property type="entry name" value="PAS"/>
    <property type="match status" value="1"/>
</dbReference>
<dbReference type="SUPFAM" id="SSF55781">
    <property type="entry name" value="GAF domain-like"/>
    <property type="match status" value="2"/>
</dbReference>
<dbReference type="InterPro" id="IPR036097">
    <property type="entry name" value="HisK_dim/P_sf"/>
</dbReference>
<dbReference type="Gene3D" id="3.30.565.10">
    <property type="entry name" value="Histidine kinase-like ATPase, C-terminal domain"/>
    <property type="match status" value="1"/>
</dbReference>
<dbReference type="SMART" id="SM00388">
    <property type="entry name" value="HisKA"/>
    <property type="match status" value="1"/>
</dbReference>
<evidence type="ECO:0000256" key="4">
    <source>
        <dbReference type="ARBA" id="ARBA00022553"/>
    </source>
</evidence>
<dbReference type="GO" id="GO:0006355">
    <property type="term" value="P:regulation of DNA-templated transcription"/>
    <property type="evidence" value="ECO:0007669"/>
    <property type="project" value="InterPro"/>
</dbReference>
<comment type="similarity">
    <text evidence="2">In the N-terminal section; belongs to the phytochrome family.</text>
</comment>
<dbReference type="InterPro" id="IPR035965">
    <property type="entry name" value="PAS-like_dom_sf"/>
</dbReference>
<dbReference type="InterPro" id="IPR036890">
    <property type="entry name" value="HATPase_C_sf"/>
</dbReference>
<dbReference type="PRINTS" id="PR00344">
    <property type="entry name" value="BCTRLSENSOR"/>
</dbReference>
<keyword evidence="4" id="KW-0597">Phosphoprotein</keyword>
<dbReference type="SUPFAM" id="SSF55785">
    <property type="entry name" value="PYP-like sensor domain (PAS domain)"/>
    <property type="match status" value="1"/>
</dbReference>
<dbReference type="PANTHER" id="PTHR43547:SF2">
    <property type="entry name" value="HYBRID SIGNAL TRANSDUCTION HISTIDINE KINASE C"/>
    <property type="match status" value="1"/>
</dbReference>
<dbReference type="PROSITE" id="PS50109">
    <property type="entry name" value="HIS_KIN"/>
    <property type="match status" value="1"/>
</dbReference>
<dbReference type="CDD" id="cd00082">
    <property type="entry name" value="HisKA"/>
    <property type="match status" value="1"/>
</dbReference>
<dbReference type="EMBL" id="CP053540">
    <property type="protein sequence ID" value="WOB42058.1"/>
    <property type="molecule type" value="Genomic_DNA"/>
</dbReference>
<dbReference type="InterPro" id="IPR000014">
    <property type="entry name" value="PAS"/>
</dbReference>
<evidence type="ECO:0000256" key="6">
    <source>
        <dbReference type="ARBA" id="ARBA00023012"/>
    </source>
</evidence>
<dbReference type="PANTHER" id="PTHR43547">
    <property type="entry name" value="TWO-COMPONENT HISTIDINE KINASE"/>
    <property type="match status" value="1"/>
</dbReference>
<dbReference type="AlphaFoldDB" id="A0AA97BNQ3"/>
<dbReference type="EC" id="2.7.13.3" evidence="3"/>
<dbReference type="RefSeq" id="WP_316790192.1">
    <property type="nucleotide sequence ID" value="NZ_CP053540.1"/>
</dbReference>
<dbReference type="SUPFAM" id="SSF55874">
    <property type="entry name" value="ATPase domain of HSP90 chaperone/DNA topoisomerase II/histidine kinase"/>
    <property type="match status" value="1"/>
</dbReference>
<dbReference type="Pfam" id="PF02518">
    <property type="entry name" value="HATPase_c"/>
    <property type="match status" value="1"/>
</dbReference>
<dbReference type="Pfam" id="PF00512">
    <property type="entry name" value="HisKA"/>
    <property type="match status" value="1"/>
</dbReference>
<comment type="catalytic activity">
    <reaction evidence="1">
        <text>ATP + protein L-histidine = ADP + protein N-phospho-L-histidine.</text>
        <dbReference type="EC" id="2.7.13.3"/>
    </reaction>
</comment>
<sequence length="798" mass="89002">MPFDVQPFWALFDESLDGVVAIDATGCVVGCNASACGLLGRSREMLVGQPAADVLPASLCLDLQRSQESRQASTEPLWGKLDLFAEDGTARRVAYGIASRALPDLSLVTLREVGHAGANFPANCQQIEELLRQQAQRERVLRGITQRIRQSLSVETILSTAVEEVRRVLQVDRALIFRLISAEAGVVIQESVNPAYPLTLEMKLEDRCFGGSCRAFYQQQKTRLVPDVHQDAWAGCLANYMQQFRVKSKMVAAILQRNALQSPDRAAKGGNPAAGADHSDGSPEMPTLWGLLIVHSCETHRQWQTSEADLLQHIADQLAIALQQAELYNQVRQLNLNLEDKVQQRTAELERSLNYEAMLRRISDRLRDSLDEHQILQTAVQELAEQLHLSSCEVGFFSDDDKTYQIAYEFPIHLPPVRGLEFRCEDHHDLQACIDAQSYTHICGQHPLADWVGLFRCPIADEQGNLGILTLVCPAERVFTEQEIRLAEQVAIQCAIAIRQARLFQAAQAQVAELERLNQLKDDFLNTVSHELRTPLSNISMATQMLEITLRDMTKSVTEPLAVQLLRHAAPFVQILKEESLRETSLINDLLELARVDSETEPLLWTTVNLRDILPHIAEPFLQYVHNQQQHLEIQVPNDLKPLTTDLSYLERILSELLHNACKYTPAGGEIQVRIEQDIEDIEDIKQAGEQTGGEAEAISVPRQLRICVTNTGVEIPAEERDRIFEKFYRIPNNDPWKYGGTGLGLALARKLAVLIGGQLSVKSASGQTTFVLALPLAGQPQDVITAIPASRDTHANA</sequence>